<keyword evidence="1" id="KW-0472">Membrane</keyword>
<comment type="caution">
    <text evidence="2">The sequence shown here is derived from an EMBL/GenBank/DDBJ whole genome shotgun (WGS) entry which is preliminary data.</text>
</comment>
<gene>
    <name evidence="2" type="ORF">Vqi01_34260</name>
</gene>
<protein>
    <submittedName>
        <fullName evidence="2">Uncharacterized protein</fullName>
    </submittedName>
</protein>
<proteinExistence type="predicted"/>
<dbReference type="Proteomes" id="UP000653076">
    <property type="component" value="Unassembled WGS sequence"/>
</dbReference>
<dbReference type="RefSeq" id="WP_204035794.1">
    <property type="nucleotide sequence ID" value="NZ_BOPC01000045.1"/>
</dbReference>
<evidence type="ECO:0000313" key="2">
    <source>
        <dbReference type="EMBL" id="GIJ28264.1"/>
    </source>
</evidence>
<evidence type="ECO:0000256" key="1">
    <source>
        <dbReference type="SAM" id="Phobius"/>
    </source>
</evidence>
<keyword evidence="3" id="KW-1185">Reference proteome</keyword>
<evidence type="ECO:0000313" key="3">
    <source>
        <dbReference type="Proteomes" id="UP000653076"/>
    </source>
</evidence>
<reference evidence="2 3" key="1">
    <citation type="submission" date="2021-01" db="EMBL/GenBank/DDBJ databases">
        <title>Whole genome shotgun sequence of Verrucosispora qiuiae NBRC 106684.</title>
        <authorList>
            <person name="Komaki H."/>
            <person name="Tamura T."/>
        </authorList>
    </citation>
    <scope>NUCLEOTIDE SEQUENCE [LARGE SCALE GENOMIC DNA]</scope>
    <source>
        <strain evidence="2 3">NBRC 106684</strain>
    </source>
</reference>
<keyword evidence="1" id="KW-1133">Transmembrane helix</keyword>
<sequence length="516" mass="56074">MIEATRTSRPGGPDGMTAAAVARPGLLERLDEILRAAPMRNHADDLAARDRGDHDHGAALRQLDQAELLILLYNPVRVGAAYADWLKRELAEQAKTAEPLTSWNQTHLTISPLPRWNRDRLGFLCAVGCCDDGFWQVCEMGSSDSTSLMCVGCARKYEKLQPSDVWAPRTPPAHGKLVHPGILGDEPCDNTMGLTGSTDREWLLGEANAFLVGDWLGMEVRPQFRLTDNPARLEIVGRTTTAGHRFDLTASFVYDPATLHLHYRDMPNGFRYETGTLTNQDGTTATIDDPFIMLSAIDAGEDRFASMVGTAGPASPYLAGPAITVAESTRPEYRYFAVVEVDADGHELARYSGSINDPEWDVAAADRRERDLAVAAIGGQWRPRHPAAVRWGVQVFTDRHEVDALRAEAVARAHPDPDEELAVNLDEPQRDAEDTDSHTVVGLVPTPPPDRPSLAPSNVALAIGAAMIAGALFVADTETRLATFAGISLAALMALLARALRVSRLGTQRAEADKQP</sequence>
<accession>A0ABQ4JDQ1</accession>
<feature type="transmembrane region" description="Helical" evidence="1">
    <location>
        <begin position="458"/>
        <end position="475"/>
    </location>
</feature>
<name>A0ABQ4JDQ1_9ACTN</name>
<feature type="transmembrane region" description="Helical" evidence="1">
    <location>
        <begin position="481"/>
        <end position="500"/>
    </location>
</feature>
<dbReference type="EMBL" id="BOPC01000045">
    <property type="protein sequence ID" value="GIJ28264.1"/>
    <property type="molecule type" value="Genomic_DNA"/>
</dbReference>
<organism evidence="2 3">
    <name type="scientific">Micromonospora qiuiae</name>
    <dbReference type="NCBI Taxonomy" id="502268"/>
    <lineage>
        <taxon>Bacteria</taxon>
        <taxon>Bacillati</taxon>
        <taxon>Actinomycetota</taxon>
        <taxon>Actinomycetes</taxon>
        <taxon>Micromonosporales</taxon>
        <taxon>Micromonosporaceae</taxon>
        <taxon>Micromonospora</taxon>
    </lineage>
</organism>
<keyword evidence="1" id="KW-0812">Transmembrane</keyword>